<gene>
    <name evidence="1" type="ORF">KVP70_03545</name>
</gene>
<dbReference type="AlphaFoldDB" id="A0AA41H838"/>
<protein>
    <submittedName>
        <fullName evidence="1">Type II toxin-antitoxin system RelE/ParE family toxin</fullName>
    </submittedName>
</protein>
<sequence>MIKFRFLPDAEAELLKEVMYFSAAGTGLGIKFQRAVESAVNMAVANPTGGAPSTGGTRRRLVKGFPFSVVYRASATEILVVAVVHHRRRPGYWVSRIEGG</sequence>
<name>A0AA41H838_9BURK</name>
<dbReference type="EMBL" id="JAHTGR010000002">
    <property type="protein sequence ID" value="MBV6319997.1"/>
    <property type="molecule type" value="Genomic_DNA"/>
</dbReference>
<comment type="caution">
    <text evidence="1">The sequence shown here is derived from an EMBL/GenBank/DDBJ whole genome shotgun (WGS) entry which is preliminary data.</text>
</comment>
<evidence type="ECO:0000313" key="2">
    <source>
        <dbReference type="Proteomes" id="UP001155901"/>
    </source>
</evidence>
<dbReference type="Pfam" id="PF05016">
    <property type="entry name" value="ParE_toxin"/>
    <property type="match status" value="1"/>
</dbReference>
<accession>A0AA41H838</accession>
<dbReference type="InterPro" id="IPR007712">
    <property type="entry name" value="RelE/ParE_toxin"/>
</dbReference>
<organism evidence="1 2">
    <name type="scientific">Duganella violaceipulchra</name>
    <dbReference type="NCBI Taxonomy" id="2849652"/>
    <lineage>
        <taxon>Bacteria</taxon>
        <taxon>Pseudomonadati</taxon>
        <taxon>Pseudomonadota</taxon>
        <taxon>Betaproteobacteria</taxon>
        <taxon>Burkholderiales</taxon>
        <taxon>Oxalobacteraceae</taxon>
        <taxon>Telluria group</taxon>
        <taxon>Duganella</taxon>
    </lineage>
</organism>
<dbReference type="Proteomes" id="UP001155901">
    <property type="component" value="Unassembled WGS sequence"/>
</dbReference>
<proteinExistence type="predicted"/>
<reference evidence="1" key="1">
    <citation type="submission" date="2021-07" db="EMBL/GenBank/DDBJ databases">
        <title>Characterization of violacein-producing bacteria and related species.</title>
        <authorList>
            <person name="Wilson H.S."/>
            <person name="De Leon M.E."/>
        </authorList>
    </citation>
    <scope>NUCLEOTIDE SEQUENCE</scope>
    <source>
        <strain evidence="1">HSC-15S17</strain>
    </source>
</reference>
<evidence type="ECO:0000313" key="1">
    <source>
        <dbReference type="EMBL" id="MBV6319997.1"/>
    </source>
</evidence>
<dbReference type="RefSeq" id="WP_217940695.1">
    <property type="nucleotide sequence ID" value="NZ_JAHTGR010000002.1"/>
</dbReference>